<sequence length="287" mass="32337">MVDPKIIEQVLNECYVWIHSERNRDIQLVSIYDSEYPGYLKEIYDPPLVLAVRGNKEVLKKDLISIVGTRKASPISRLATKLIIEKLKSENANLAIVSGMALGIDRETFVSALELGIPVLGVLGTCMDQEYPPGNRDLYKKVKEDPNSCLVTEFVLKTEPAKWTFPKRNRVISGLSLHVYIMESGKKSGTISTAMSALSQNREIHVFDHPLQSDNSGGKNLLNDGANPIFWEEIAANKGWIHYPQERGDGKTIGFADWKKEKDCEREFLRERNTTPLGRGAHWISIL</sequence>
<gene>
    <name evidence="3" type="ORF">LPTSP3_g06730</name>
</gene>
<dbReference type="Pfam" id="PF02481">
    <property type="entry name" value="DNA_processg_A"/>
    <property type="match status" value="1"/>
</dbReference>
<evidence type="ECO:0000313" key="3">
    <source>
        <dbReference type="EMBL" id="BDA77743.1"/>
    </source>
</evidence>
<keyword evidence="4" id="KW-1185">Reference proteome</keyword>
<feature type="domain" description="Smf/DprA SLOG" evidence="2">
    <location>
        <begin position="28"/>
        <end position="229"/>
    </location>
</feature>
<comment type="similarity">
    <text evidence="1">Belongs to the DprA/Smf family.</text>
</comment>
<dbReference type="Gene3D" id="3.40.50.450">
    <property type="match status" value="1"/>
</dbReference>
<protein>
    <recommendedName>
        <fullName evidence="2">Smf/DprA SLOG domain-containing protein</fullName>
    </recommendedName>
</protein>
<dbReference type="SUPFAM" id="SSF102405">
    <property type="entry name" value="MCP/YpsA-like"/>
    <property type="match status" value="1"/>
</dbReference>
<organism evidence="3 4">
    <name type="scientific">Leptospira kobayashii</name>
    <dbReference type="NCBI Taxonomy" id="1917830"/>
    <lineage>
        <taxon>Bacteria</taxon>
        <taxon>Pseudomonadati</taxon>
        <taxon>Spirochaetota</taxon>
        <taxon>Spirochaetia</taxon>
        <taxon>Leptospirales</taxon>
        <taxon>Leptospiraceae</taxon>
        <taxon>Leptospira</taxon>
    </lineage>
</organism>
<dbReference type="InterPro" id="IPR057666">
    <property type="entry name" value="DrpA_SLOG"/>
</dbReference>
<evidence type="ECO:0000259" key="2">
    <source>
        <dbReference type="Pfam" id="PF02481"/>
    </source>
</evidence>
<proteinExistence type="inferred from homology"/>
<dbReference type="PANTHER" id="PTHR43022:SF1">
    <property type="entry name" value="PROTEIN SMF"/>
    <property type="match status" value="1"/>
</dbReference>
<accession>A0ABM7UGI9</accession>
<evidence type="ECO:0000256" key="1">
    <source>
        <dbReference type="ARBA" id="ARBA00006525"/>
    </source>
</evidence>
<dbReference type="InterPro" id="IPR003488">
    <property type="entry name" value="DprA"/>
</dbReference>
<name>A0ABM7UGI9_9LEPT</name>
<dbReference type="EMBL" id="AP025028">
    <property type="protein sequence ID" value="BDA77743.1"/>
    <property type="molecule type" value="Genomic_DNA"/>
</dbReference>
<reference evidence="3 4" key="1">
    <citation type="submission" date="2021-08" db="EMBL/GenBank/DDBJ databases">
        <title>Complete genome sequence of Leptospira kobayashii strain E30.</title>
        <authorList>
            <person name="Nakao R."/>
            <person name="Nakamura S."/>
            <person name="Masuzawa T."/>
            <person name="Koizumi N."/>
        </authorList>
    </citation>
    <scope>NUCLEOTIDE SEQUENCE [LARGE SCALE GENOMIC DNA]</scope>
    <source>
        <strain evidence="3 4">E30</strain>
    </source>
</reference>
<evidence type="ECO:0000313" key="4">
    <source>
        <dbReference type="Proteomes" id="UP000245263"/>
    </source>
</evidence>
<dbReference type="PANTHER" id="PTHR43022">
    <property type="entry name" value="PROTEIN SMF"/>
    <property type="match status" value="1"/>
</dbReference>
<dbReference type="Proteomes" id="UP000245263">
    <property type="component" value="Chromosome 1"/>
</dbReference>